<comment type="caution">
    <text evidence="2">The sequence shown here is derived from an EMBL/GenBank/DDBJ whole genome shotgun (WGS) entry which is preliminary data.</text>
</comment>
<sequence length="307" mass="34588">MLKRFDLLSVDGKTRLQGYHWPCEKPWAVLQITHGMAEHLLRYDGFAKYLNQQQIAVIGHDHLGHGASIYQQPAGYFHDSQTENGLVGDLHQVTQWGKKNYPEIPFFVLGHSMGSFVLRNYLTEYGTEISGAILVGTGQQPAWLTRVGRSVAKGLSKIQGEKHPSWLIDRLAFGRMNRKFSPQRTDKDWLVSLSQEVDNYLADPACGFLFTLSGYQELFSQIIRTQDPVLLQRVPKELPLLFLSGSDDPVGEFGKGVLKAATAYQGAGVQQVTVKLYEGARHELLNETQKPKVFRDICKWVEKISGK</sequence>
<protein>
    <submittedName>
        <fullName evidence="2">Alpha/beta fold hydrolase</fullName>
    </submittedName>
</protein>
<dbReference type="Pfam" id="PF12146">
    <property type="entry name" value="Hydrolase_4"/>
    <property type="match status" value="1"/>
</dbReference>
<feature type="domain" description="Serine aminopeptidase S33" evidence="1">
    <location>
        <begin position="25"/>
        <end position="289"/>
    </location>
</feature>
<evidence type="ECO:0000313" key="4">
    <source>
        <dbReference type="Proteomes" id="UP001180842"/>
    </source>
</evidence>
<keyword evidence="5" id="KW-1185">Reference proteome</keyword>
<dbReference type="RefSeq" id="WP_115871930.1">
    <property type="nucleotide sequence ID" value="NZ_JARQAI010000001.1"/>
</dbReference>
<accession>A0AAE4L5D6</accession>
<dbReference type="EMBL" id="JARQAZ010000001">
    <property type="protein sequence ID" value="MDT2769535.1"/>
    <property type="molecule type" value="Genomic_DNA"/>
</dbReference>
<dbReference type="Proteomes" id="UP001269061">
    <property type="component" value="Unassembled WGS sequence"/>
</dbReference>
<evidence type="ECO:0000313" key="5">
    <source>
        <dbReference type="Proteomes" id="UP001269061"/>
    </source>
</evidence>
<dbReference type="InterPro" id="IPR051044">
    <property type="entry name" value="MAG_DAG_Lipase"/>
</dbReference>
<dbReference type="InterPro" id="IPR022742">
    <property type="entry name" value="Hydrolase_4"/>
</dbReference>
<organism evidence="2 4">
    <name type="scientific">Enterococcus pseudoavium</name>
    <dbReference type="NCBI Taxonomy" id="44007"/>
    <lineage>
        <taxon>Bacteria</taxon>
        <taxon>Bacillati</taxon>
        <taxon>Bacillota</taxon>
        <taxon>Bacilli</taxon>
        <taxon>Lactobacillales</taxon>
        <taxon>Enterococcaceae</taxon>
        <taxon>Enterococcus</taxon>
    </lineage>
</organism>
<dbReference type="PANTHER" id="PTHR11614">
    <property type="entry name" value="PHOSPHOLIPASE-RELATED"/>
    <property type="match status" value="1"/>
</dbReference>
<proteinExistence type="predicted"/>
<name>A0AAE4L5D6_9ENTE</name>
<dbReference type="SUPFAM" id="SSF53474">
    <property type="entry name" value="alpha/beta-Hydrolases"/>
    <property type="match status" value="1"/>
</dbReference>
<dbReference type="InterPro" id="IPR029058">
    <property type="entry name" value="AB_hydrolase_fold"/>
</dbReference>
<dbReference type="Proteomes" id="UP001180842">
    <property type="component" value="Unassembled WGS sequence"/>
</dbReference>
<dbReference type="EMBL" id="JARQAI010000001">
    <property type="protein sequence ID" value="MDT2735857.1"/>
    <property type="molecule type" value="Genomic_DNA"/>
</dbReference>
<dbReference type="AlphaFoldDB" id="A0AAE4L5D6"/>
<dbReference type="GO" id="GO:0016787">
    <property type="term" value="F:hydrolase activity"/>
    <property type="evidence" value="ECO:0007669"/>
    <property type="project" value="UniProtKB-KW"/>
</dbReference>
<keyword evidence="2" id="KW-0378">Hydrolase</keyword>
<evidence type="ECO:0000313" key="3">
    <source>
        <dbReference type="EMBL" id="MDT2769535.1"/>
    </source>
</evidence>
<evidence type="ECO:0000259" key="1">
    <source>
        <dbReference type="Pfam" id="PF12146"/>
    </source>
</evidence>
<reference evidence="2 5" key="1">
    <citation type="submission" date="2023-03" db="EMBL/GenBank/DDBJ databases">
        <authorList>
            <person name="Shen W."/>
            <person name="Cai J."/>
        </authorList>
    </citation>
    <scope>NUCLEOTIDE SEQUENCE</scope>
    <source>
        <strain evidence="2">P69-2</strain>
        <strain evidence="3 5">Y59</strain>
    </source>
</reference>
<evidence type="ECO:0000313" key="2">
    <source>
        <dbReference type="EMBL" id="MDT2735857.1"/>
    </source>
</evidence>
<dbReference type="Gene3D" id="3.40.50.1820">
    <property type="entry name" value="alpha/beta hydrolase"/>
    <property type="match status" value="1"/>
</dbReference>
<gene>
    <name evidence="2" type="ORF">P7H00_01755</name>
    <name evidence="3" type="ORF">P7H46_01635</name>
</gene>